<accession>A0AAV9SDL4</accession>
<gene>
    <name evidence="1" type="ORF">CRENBAI_011897</name>
</gene>
<dbReference type="AlphaFoldDB" id="A0AAV9SDL4"/>
<reference evidence="1 2" key="1">
    <citation type="submission" date="2021-06" db="EMBL/GenBank/DDBJ databases">
        <authorList>
            <person name="Palmer J.M."/>
        </authorList>
    </citation>
    <scope>NUCLEOTIDE SEQUENCE [LARGE SCALE GENOMIC DNA]</scope>
    <source>
        <strain evidence="1 2">MEX-2019</strain>
        <tissue evidence="1">Muscle</tissue>
    </source>
</reference>
<sequence length="162" mass="18152">MSVLHKMDNEEKENVHFATLALILSCPHNTIRRYGNTGGSSDTISRGKAPTLNQLGSKNWKMTQNPKGKTALSEPRGGEGMFLPPMHTPGFCQADCHDDFLLAQQRAMLVKTRSKRKSRASALKPPIQNCYLSSLKILKLFLFWGKKIILCVNVSMVRTSYE</sequence>
<keyword evidence="2" id="KW-1185">Reference proteome</keyword>
<dbReference type="Proteomes" id="UP001311232">
    <property type="component" value="Unassembled WGS sequence"/>
</dbReference>
<evidence type="ECO:0000313" key="1">
    <source>
        <dbReference type="EMBL" id="KAK5619346.1"/>
    </source>
</evidence>
<protein>
    <submittedName>
        <fullName evidence="1">Uncharacterized protein</fullName>
    </submittedName>
</protein>
<dbReference type="PROSITE" id="PS51257">
    <property type="entry name" value="PROKAR_LIPOPROTEIN"/>
    <property type="match status" value="1"/>
</dbReference>
<organism evidence="1 2">
    <name type="scientific">Crenichthys baileyi</name>
    <name type="common">White River springfish</name>
    <dbReference type="NCBI Taxonomy" id="28760"/>
    <lineage>
        <taxon>Eukaryota</taxon>
        <taxon>Metazoa</taxon>
        <taxon>Chordata</taxon>
        <taxon>Craniata</taxon>
        <taxon>Vertebrata</taxon>
        <taxon>Euteleostomi</taxon>
        <taxon>Actinopterygii</taxon>
        <taxon>Neopterygii</taxon>
        <taxon>Teleostei</taxon>
        <taxon>Neoteleostei</taxon>
        <taxon>Acanthomorphata</taxon>
        <taxon>Ovalentaria</taxon>
        <taxon>Atherinomorphae</taxon>
        <taxon>Cyprinodontiformes</taxon>
        <taxon>Goodeidae</taxon>
        <taxon>Crenichthys</taxon>
    </lineage>
</organism>
<dbReference type="EMBL" id="JAHHUM010000580">
    <property type="protein sequence ID" value="KAK5619346.1"/>
    <property type="molecule type" value="Genomic_DNA"/>
</dbReference>
<evidence type="ECO:0000313" key="2">
    <source>
        <dbReference type="Proteomes" id="UP001311232"/>
    </source>
</evidence>
<proteinExistence type="predicted"/>
<comment type="caution">
    <text evidence="1">The sequence shown here is derived from an EMBL/GenBank/DDBJ whole genome shotgun (WGS) entry which is preliminary data.</text>
</comment>
<name>A0AAV9SDL4_9TELE</name>